<gene>
    <name evidence="1" type="ORF">SAMN02982927_00473</name>
</gene>
<evidence type="ECO:0000313" key="1">
    <source>
        <dbReference type="EMBL" id="SFG05255.1"/>
    </source>
</evidence>
<keyword evidence="2" id="KW-1185">Reference proteome</keyword>
<reference evidence="2" key="1">
    <citation type="submission" date="2016-10" db="EMBL/GenBank/DDBJ databases">
        <authorList>
            <person name="Varghese N."/>
            <person name="Submissions S."/>
        </authorList>
    </citation>
    <scope>NUCLEOTIDE SEQUENCE [LARGE SCALE GENOMIC DNA]</scope>
    <source>
        <strain evidence="2">ATCC 700379</strain>
    </source>
</reference>
<accession>A0A1I2NMN6</accession>
<dbReference type="EMBL" id="FOOY01000004">
    <property type="protein sequence ID" value="SFG05255.1"/>
    <property type="molecule type" value="Genomic_DNA"/>
</dbReference>
<dbReference type="Proteomes" id="UP000198752">
    <property type="component" value="Unassembled WGS sequence"/>
</dbReference>
<evidence type="ECO:0000313" key="2">
    <source>
        <dbReference type="Proteomes" id="UP000198752"/>
    </source>
</evidence>
<sequence length="51" mass="6354">MMSKEYHSFVELLKDAHDRLDRVERDLVIINEVCNQLEHRQHYRVRQIRCM</sequence>
<proteinExistence type="predicted"/>
<name>A0A1I2NMN6_9BACL</name>
<dbReference type="AlphaFoldDB" id="A0A1I2NMN6"/>
<protein>
    <submittedName>
        <fullName evidence="1">Uncharacterized protein</fullName>
    </submittedName>
</protein>
<dbReference type="STRING" id="269670.SAMN02982927_00473"/>
<organism evidence="1 2">
    <name type="scientific">Sporolactobacillus nakayamae</name>
    <dbReference type="NCBI Taxonomy" id="269670"/>
    <lineage>
        <taxon>Bacteria</taxon>
        <taxon>Bacillati</taxon>
        <taxon>Bacillota</taxon>
        <taxon>Bacilli</taxon>
        <taxon>Bacillales</taxon>
        <taxon>Sporolactobacillaceae</taxon>
        <taxon>Sporolactobacillus</taxon>
    </lineage>
</organism>